<evidence type="ECO:0000313" key="2">
    <source>
        <dbReference type="EMBL" id="GLW74374.1"/>
    </source>
</evidence>
<feature type="transmembrane region" description="Helical" evidence="1">
    <location>
        <begin position="13"/>
        <end position="31"/>
    </location>
</feature>
<dbReference type="EMBL" id="BSSA01000034">
    <property type="protein sequence ID" value="GLW74374.1"/>
    <property type="molecule type" value="Genomic_DNA"/>
</dbReference>
<evidence type="ECO:0000313" key="3">
    <source>
        <dbReference type="Proteomes" id="UP001165041"/>
    </source>
</evidence>
<dbReference type="AlphaFoldDB" id="A0A9W6V3H8"/>
<organism evidence="2 3">
    <name type="scientific">Kitasatospora phosalacinea</name>
    <dbReference type="NCBI Taxonomy" id="2065"/>
    <lineage>
        <taxon>Bacteria</taxon>
        <taxon>Bacillati</taxon>
        <taxon>Actinomycetota</taxon>
        <taxon>Actinomycetes</taxon>
        <taxon>Kitasatosporales</taxon>
        <taxon>Streptomycetaceae</taxon>
        <taxon>Kitasatospora</taxon>
    </lineage>
</organism>
<keyword evidence="1" id="KW-1133">Transmembrane helix</keyword>
<reference evidence="2" key="1">
    <citation type="submission" date="2023-02" db="EMBL/GenBank/DDBJ databases">
        <title>Kitasatospora phosalacinea NBRC 14627.</title>
        <authorList>
            <person name="Ichikawa N."/>
            <person name="Sato H."/>
            <person name="Tonouchi N."/>
        </authorList>
    </citation>
    <scope>NUCLEOTIDE SEQUENCE</scope>
    <source>
        <strain evidence="2">NBRC 14627</strain>
    </source>
</reference>
<dbReference type="RefSeq" id="WP_285739969.1">
    <property type="nucleotide sequence ID" value="NZ_BSSA01000034.1"/>
</dbReference>
<sequence length="111" mass="12017">MAALHRGNGWVEVSVAVLLVAHLLAAGLAVRRSVWPPLLVYGALVVVLALAQSNYYHCKPRLLAPALVVLLPAALALARARRTTRWVVLGGAALFGSWYGAYLLTTWRYAI</sequence>
<name>A0A9W6V3H8_9ACTN</name>
<comment type="caution">
    <text evidence="2">The sequence shown here is derived from an EMBL/GenBank/DDBJ whole genome shotgun (WGS) entry which is preliminary data.</text>
</comment>
<feature type="transmembrane region" description="Helical" evidence="1">
    <location>
        <begin position="86"/>
        <end position="105"/>
    </location>
</feature>
<keyword evidence="1" id="KW-0472">Membrane</keyword>
<proteinExistence type="predicted"/>
<evidence type="ECO:0000256" key="1">
    <source>
        <dbReference type="SAM" id="Phobius"/>
    </source>
</evidence>
<feature type="transmembrane region" description="Helical" evidence="1">
    <location>
        <begin position="62"/>
        <end position="79"/>
    </location>
</feature>
<protein>
    <submittedName>
        <fullName evidence="2">Uncharacterized protein</fullName>
    </submittedName>
</protein>
<feature type="transmembrane region" description="Helical" evidence="1">
    <location>
        <begin position="38"/>
        <end position="56"/>
    </location>
</feature>
<accession>A0A9W6V3H8</accession>
<dbReference type="Proteomes" id="UP001165041">
    <property type="component" value="Unassembled WGS sequence"/>
</dbReference>
<keyword evidence="1" id="KW-0812">Transmembrane</keyword>
<gene>
    <name evidence="2" type="ORF">Kpho02_66720</name>
</gene>